<gene>
    <name evidence="2" type="ORF">GNP35_02125</name>
</gene>
<evidence type="ECO:0000256" key="1">
    <source>
        <dbReference type="SAM" id="SignalP"/>
    </source>
</evidence>
<evidence type="ECO:0000313" key="3">
    <source>
        <dbReference type="Proteomes" id="UP000439994"/>
    </source>
</evidence>
<dbReference type="RefSeq" id="WP_155694087.1">
    <property type="nucleotide sequence ID" value="NZ_WOCD01000001.1"/>
</dbReference>
<accession>A0A6N8F8I6</accession>
<dbReference type="OrthoDB" id="5760736at2"/>
<protein>
    <submittedName>
        <fullName evidence="2">DUF2884 family protein</fullName>
    </submittedName>
</protein>
<proteinExistence type="predicted"/>
<dbReference type="EMBL" id="WOCD01000001">
    <property type="protein sequence ID" value="MUH71397.1"/>
    <property type="molecule type" value="Genomic_DNA"/>
</dbReference>
<dbReference type="Proteomes" id="UP000439994">
    <property type="component" value="Unassembled WGS sequence"/>
</dbReference>
<comment type="caution">
    <text evidence="2">The sequence shown here is derived from an EMBL/GenBank/DDBJ whole genome shotgun (WGS) entry which is preliminary data.</text>
</comment>
<dbReference type="Pfam" id="PF11101">
    <property type="entry name" value="DUF2884"/>
    <property type="match status" value="1"/>
</dbReference>
<feature type="signal peptide" evidence="1">
    <location>
        <begin position="1"/>
        <end position="36"/>
    </location>
</feature>
<sequence>MRLIFASINGCRFAYKSFILTFILLLSSVFSSQAQAEQCPIRLKFGLLISPDHIRIMQMGRTQMQINNDAELFIRGELITLTDQERYMLQEFSMGLRKELPEIVAIAMDSLDIGFDALNKVIKGFAGTDAAAEIEEHFMELRFGLLKRFARSGDNFYIAPQGLNELDDFFTDKLSGQISNVVTDSMRVMLGAMGEAYRQSEGLVEGQVYDVNESVEKLSASVEKSLAFNANRLAGQAAKFCERFESLDRTEARLQNQIPELRKYDILSRQ</sequence>
<organism evidence="2 3">
    <name type="scientific">Psychrosphaera haliotis</name>
    <dbReference type="NCBI Taxonomy" id="555083"/>
    <lineage>
        <taxon>Bacteria</taxon>
        <taxon>Pseudomonadati</taxon>
        <taxon>Pseudomonadota</taxon>
        <taxon>Gammaproteobacteria</taxon>
        <taxon>Alteromonadales</taxon>
        <taxon>Pseudoalteromonadaceae</taxon>
        <taxon>Psychrosphaera</taxon>
    </lineage>
</organism>
<feature type="chain" id="PRO_5026898877" evidence="1">
    <location>
        <begin position="37"/>
        <end position="270"/>
    </location>
</feature>
<reference evidence="2 3" key="1">
    <citation type="submission" date="2019-11" db="EMBL/GenBank/DDBJ databases">
        <title>P. haliotis isolates from Z. marina roots.</title>
        <authorList>
            <person name="Cohen M."/>
            <person name="Jospin G."/>
            <person name="Eisen J.A."/>
            <person name="Coil D.A."/>
        </authorList>
    </citation>
    <scope>NUCLEOTIDE SEQUENCE [LARGE SCALE GENOMIC DNA]</scope>
    <source>
        <strain evidence="2 3">UCD-MCMsp1aY</strain>
    </source>
</reference>
<dbReference type="InterPro" id="IPR021307">
    <property type="entry name" value="DUF2884"/>
</dbReference>
<evidence type="ECO:0000313" key="2">
    <source>
        <dbReference type="EMBL" id="MUH71397.1"/>
    </source>
</evidence>
<name>A0A6N8F8I6_9GAMM</name>
<keyword evidence="1" id="KW-0732">Signal</keyword>
<keyword evidence="3" id="KW-1185">Reference proteome</keyword>
<dbReference type="AlphaFoldDB" id="A0A6N8F8I6"/>